<feature type="binding site" evidence="7">
    <location>
        <position position="538"/>
    </location>
    <ligand>
        <name>substrate</name>
    </ligand>
</feature>
<dbReference type="Pfam" id="PF16875">
    <property type="entry name" value="Glyco_hydro_36N"/>
    <property type="match status" value="1"/>
</dbReference>
<dbReference type="Pfam" id="PF02065">
    <property type="entry name" value="Melibiase"/>
    <property type="match status" value="1"/>
</dbReference>
<feature type="binding site" evidence="7">
    <location>
        <position position="434"/>
    </location>
    <ligand>
        <name>substrate</name>
    </ligand>
</feature>
<gene>
    <name evidence="10" type="ORF">HHL09_13905</name>
</gene>
<dbReference type="CDD" id="cd14791">
    <property type="entry name" value="GH36"/>
    <property type="match status" value="1"/>
</dbReference>
<dbReference type="InterPro" id="IPR031704">
    <property type="entry name" value="Glyco_hydro_36_N"/>
</dbReference>
<keyword evidence="3 5" id="KW-0378">Hydrolase</keyword>
<feature type="domain" description="Glycosyl hydrolase family 36 N-terminal" evidence="9">
    <location>
        <begin position="41"/>
        <end position="275"/>
    </location>
</feature>
<sequence>MTPFRFIPLVVATGTLTASAGEIAIETKHSALVLRVEAGKEPLVIHHGKRLADAAEYAKLPDRRKAADDPTGVYGAAYTTAGSRNLLEPAIQVTHSDGDASLVLNYESHEAKQLANDVQLTTVKLVDPAHPFHVTLYYKAYIEEDVIEQWSVISHGEEGAVKMQKYASANLFLTGKHHYLTHYHGDWAREMQPESEELGAGIKILDSKLGTRANLFQPPSFMIGINGPVEEDNGEVIACNLAWTGNYQIALEVDPARNLRVIAGINPFASEYTLAPKKEFTTPALIHTWSGTGSGDASRNLHRWARKHRVLEGEGTRQTILNNWEATYFDFNEEKLAALIKDGKKLGSDVFLLDDGWFGNKFPRNDDHAGLGDWEPNKLKLPHGIGHLVKEAETNGIKFGIWLEPEMVNPKSELYTKHPEWVIQSPNREPHYYRNQLVLDLSNPEVQDFVFGIVDKILTENPTLGYIKWDCNAVIFNAKSATNPYPAHLYVDYVKGFYSVMERLRQKYPKLPIMLCAGGGGRADYGALKYFTEFWPSDNTDPLDRVYMQWEYSKFFPSITMAAHVTDWGKQPIKYRTDVALMGKFGHDIVVSHLDEKELRFTQDSLKLYKELGPTIWQGDLYRLVSPYTNDFASLMYVNESKQEAVWFNYLVTGSRKNLGSDGAVKLKGLDPAKRYSVREVNLYPDTKSPISGEGSWSGDYLMTVGFSPQVTKERDSVILVIREAK</sequence>
<protein>
    <recommendedName>
        <fullName evidence="2 5">Alpha-galactosidase</fullName>
        <ecNumber evidence="2 5">3.2.1.22</ecNumber>
    </recommendedName>
</protein>
<keyword evidence="4 5" id="KW-0326">Glycosidase</keyword>
<comment type="similarity">
    <text evidence="5">Belongs to the glycosyl hydrolase.</text>
</comment>
<evidence type="ECO:0000259" key="9">
    <source>
        <dbReference type="Pfam" id="PF16875"/>
    </source>
</evidence>
<dbReference type="InterPro" id="IPR017853">
    <property type="entry name" value="GH"/>
</dbReference>
<dbReference type="InterPro" id="IPR013785">
    <property type="entry name" value="Aldolase_TIM"/>
</dbReference>
<dbReference type="PIRSF" id="PIRSF005536">
    <property type="entry name" value="Agal"/>
    <property type="match status" value="1"/>
</dbReference>
<dbReference type="FunFam" id="3.20.20.70:FF:000118">
    <property type="entry name" value="Alpha-galactosidase"/>
    <property type="match status" value="1"/>
</dbReference>
<proteinExistence type="inferred from homology"/>
<feature type="binding site" evidence="7">
    <location>
        <begin position="468"/>
        <end position="472"/>
    </location>
    <ligand>
        <name>substrate</name>
    </ligand>
</feature>
<dbReference type="PRINTS" id="PR00743">
    <property type="entry name" value="GLHYDRLASE36"/>
</dbReference>
<feature type="binding site" evidence="7">
    <location>
        <position position="516"/>
    </location>
    <ligand>
        <name>substrate</name>
    </ligand>
</feature>
<name>A0A858RJS5_9BACT</name>
<dbReference type="PANTHER" id="PTHR43053:SF3">
    <property type="entry name" value="ALPHA-GALACTOSIDASE C-RELATED"/>
    <property type="match status" value="1"/>
</dbReference>
<organism evidence="10 11">
    <name type="scientific">Luteolibacter luteus</name>
    <dbReference type="NCBI Taxonomy" id="2728835"/>
    <lineage>
        <taxon>Bacteria</taxon>
        <taxon>Pseudomonadati</taxon>
        <taxon>Verrucomicrobiota</taxon>
        <taxon>Verrucomicrobiia</taxon>
        <taxon>Verrucomicrobiales</taxon>
        <taxon>Verrucomicrobiaceae</taxon>
        <taxon>Luteolibacter</taxon>
    </lineage>
</organism>
<dbReference type="SUPFAM" id="SSF51445">
    <property type="entry name" value="(Trans)glycosidases"/>
    <property type="match status" value="1"/>
</dbReference>
<accession>A0A858RJS5</accession>
<dbReference type="Gene3D" id="2.60.40.1180">
    <property type="entry name" value="Golgi alpha-mannosidase II"/>
    <property type="match status" value="1"/>
</dbReference>
<evidence type="ECO:0000256" key="2">
    <source>
        <dbReference type="ARBA" id="ARBA00012755"/>
    </source>
</evidence>
<evidence type="ECO:0000256" key="3">
    <source>
        <dbReference type="ARBA" id="ARBA00022801"/>
    </source>
</evidence>
<dbReference type="InterPro" id="IPR050985">
    <property type="entry name" value="Alpha-glycosidase_related"/>
</dbReference>
<evidence type="ECO:0000256" key="6">
    <source>
        <dbReference type="PIRSR" id="PIRSR005536-1"/>
    </source>
</evidence>
<feature type="active site" description="Nucleophile" evidence="6">
    <location>
        <position position="470"/>
    </location>
</feature>
<dbReference type="AlphaFoldDB" id="A0A858RJS5"/>
<dbReference type="Proteomes" id="UP000501812">
    <property type="component" value="Chromosome"/>
</dbReference>
<dbReference type="InterPro" id="IPR013780">
    <property type="entry name" value="Glyco_hydro_b"/>
</dbReference>
<dbReference type="EMBL" id="CP051774">
    <property type="protein sequence ID" value="QJE96831.1"/>
    <property type="molecule type" value="Genomic_DNA"/>
</dbReference>
<feature type="binding site" evidence="7">
    <location>
        <begin position="354"/>
        <end position="355"/>
    </location>
    <ligand>
        <name>substrate</name>
    </ligand>
</feature>
<dbReference type="GO" id="GO:0004557">
    <property type="term" value="F:alpha-galactosidase activity"/>
    <property type="evidence" value="ECO:0007669"/>
    <property type="project" value="UniProtKB-UniRule"/>
</dbReference>
<keyword evidence="11" id="KW-1185">Reference proteome</keyword>
<evidence type="ECO:0000256" key="5">
    <source>
        <dbReference type="PIRNR" id="PIRNR005536"/>
    </source>
</evidence>
<evidence type="ECO:0000256" key="4">
    <source>
        <dbReference type="ARBA" id="ARBA00023295"/>
    </source>
</evidence>
<dbReference type="InterPro" id="IPR031705">
    <property type="entry name" value="Glyco_hydro_36_C"/>
</dbReference>
<comment type="catalytic activity">
    <reaction evidence="1 5">
        <text>Hydrolysis of terminal, non-reducing alpha-D-galactose residues in alpha-D-galactosides, including galactose oligosaccharides, galactomannans and galactolipids.</text>
        <dbReference type="EC" id="3.2.1.22"/>
    </reaction>
</comment>
<evidence type="ECO:0000256" key="1">
    <source>
        <dbReference type="ARBA" id="ARBA00001255"/>
    </source>
</evidence>
<reference evidence="10 11" key="1">
    <citation type="submission" date="2020-04" db="EMBL/GenBank/DDBJ databases">
        <title>Luteolibacter sp. G-1-1-1 isolated from soil.</title>
        <authorList>
            <person name="Dahal R.H."/>
        </authorList>
    </citation>
    <scope>NUCLEOTIDE SEQUENCE [LARGE SCALE GENOMIC DNA]</scope>
    <source>
        <strain evidence="10 11">G-1-1-1</strain>
    </source>
</reference>
<evidence type="ECO:0000259" key="8">
    <source>
        <dbReference type="Pfam" id="PF16874"/>
    </source>
</evidence>
<dbReference type="PANTHER" id="PTHR43053">
    <property type="entry name" value="GLYCOSIDASE FAMILY 31"/>
    <property type="match status" value="1"/>
</dbReference>
<dbReference type="Gene3D" id="2.70.98.60">
    <property type="entry name" value="alpha-galactosidase from lactobacil brevis"/>
    <property type="match status" value="1"/>
</dbReference>
<evidence type="ECO:0000313" key="11">
    <source>
        <dbReference type="Proteomes" id="UP000501812"/>
    </source>
</evidence>
<dbReference type="InterPro" id="IPR002252">
    <property type="entry name" value="Glyco_hydro_36"/>
</dbReference>
<dbReference type="RefSeq" id="WP_169455231.1">
    <property type="nucleotide sequence ID" value="NZ_CP051774.1"/>
</dbReference>
<dbReference type="EC" id="3.2.1.22" evidence="2 5"/>
<dbReference type="InterPro" id="IPR038417">
    <property type="entry name" value="Alpga-gal_N_sf"/>
</dbReference>
<feature type="domain" description="Glycosyl hydrolase family 36 C-terminal" evidence="8">
    <location>
        <begin position="633"/>
        <end position="720"/>
    </location>
</feature>
<feature type="active site" description="Proton donor" evidence="6">
    <location>
        <position position="538"/>
    </location>
</feature>
<dbReference type="Pfam" id="PF16874">
    <property type="entry name" value="Glyco_hydro_36C"/>
    <property type="match status" value="1"/>
</dbReference>
<evidence type="ECO:0000313" key="10">
    <source>
        <dbReference type="EMBL" id="QJE96831.1"/>
    </source>
</evidence>
<feature type="binding site" evidence="7">
    <location>
        <position position="187"/>
    </location>
    <ligand>
        <name>substrate</name>
    </ligand>
</feature>
<evidence type="ECO:0000256" key="7">
    <source>
        <dbReference type="PIRSR" id="PIRSR005536-2"/>
    </source>
</evidence>
<dbReference type="Gene3D" id="3.20.20.70">
    <property type="entry name" value="Aldolase class I"/>
    <property type="match status" value="1"/>
</dbReference>
<dbReference type="GO" id="GO:0016052">
    <property type="term" value="P:carbohydrate catabolic process"/>
    <property type="evidence" value="ECO:0007669"/>
    <property type="project" value="InterPro"/>
</dbReference>
<dbReference type="KEGG" id="luo:HHL09_13905"/>